<evidence type="ECO:0000259" key="11">
    <source>
        <dbReference type="PROSITE" id="PS50173"/>
    </source>
</evidence>
<evidence type="ECO:0000256" key="4">
    <source>
        <dbReference type="ARBA" id="ARBA00022763"/>
    </source>
</evidence>
<keyword evidence="4" id="KW-0227">DNA damage</keyword>
<dbReference type="OrthoDB" id="5723at2759"/>
<keyword evidence="6" id="KW-0862">Zinc</keyword>
<keyword evidence="3" id="KW-0479">Metal-binding</keyword>
<dbReference type="InterPro" id="IPR036775">
    <property type="entry name" value="DNA_pol_Y-fam_lit_finger_sf"/>
</dbReference>
<dbReference type="PANTHER" id="PTHR45873:SF1">
    <property type="entry name" value="DNA POLYMERASE ETA"/>
    <property type="match status" value="1"/>
</dbReference>
<evidence type="ECO:0000256" key="3">
    <source>
        <dbReference type="ARBA" id="ARBA00022723"/>
    </source>
</evidence>
<keyword evidence="13" id="KW-1185">Reference proteome</keyword>
<dbReference type="GO" id="GO:0003684">
    <property type="term" value="F:damaged DNA binding"/>
    <property type="evidence" value="ECO:0007669"/>
    <property type="project" value="InterPro"/>
</dbReference>
<dbReference type="PROSITE" id="PS50173">
    <property type="entry name" value="UMUC"/>
    <property type="match status" value="1"/>
</dbReference>
<dbReference type="GO" id="GO:0042276">
    <property type="term" value="P:error-prone translesion synthesis"/>
    <property type="evidence" value="ECO:0007669"/>
    <property type="project" value="TreeGrafter"/>
</dbReference>
<dbReference type="EMBL" id="BABT02000028">
    <property type="protein sequence ID" value="GAA94107.1"/>
    <property type="molecule type" value="Genomic_DNA"/>
</dbReference>
<comment type="caution">
    <text evidence="12">The sequence shown here is derived from an EMBL/GenBank/DDBJ whole genome shotgun (WGS) entry which is preliminary data.</text>
</comment>
<dbReference type="InterPro" id="IPR001126">
    <property type="entry name" value="UmuC"/>
</dbReference>
<dbReference type="eggNOG" id="KOG2095">
    <property type="taxonomic scope" value="Eukaryota"/>
</dbReference>
<dbReference type="GO" id="GO:0070987">
    <property type="term" value="P:error-free translesion synthesis"/>
    <property type="evidence" value="ECO:0007669"/>
    <property type="project" value="UniProtKB-ARBA"/>
</dbReference>
<evidence type="ECO:0000256" key="1">
    <source>
        <dbReference type="ARBA" id="ARBA00004123"/>
    </source>
</evidence>
<dbReference type="Gene3D" id="3.30.70.270">
    <property type="match status" value="1"/>
</dbReference>
<keyword evidence="7" id="KW-0234">DNA repair</keyword>
<evidence type="ECO:0000256" key="6">
    <source>
        <dbReference type="ARBA" id="ARBA00022833"/>
    </source>
</evidence>
<evidence type="ECO:0000313" key="13">
    <source>
        <dbReference type="Proteomes" id="UP000009131"/>
    </source>
</evidence>
<protein>
    <recommendedName>
        <fullName evidence="9">DNA polymerase eta</fullName>
    </recommendedName>
</protein>
<evidence type="ECO:0000256" key="10">
    <source>
        <dbReference type="SAM" id="MobiDB-lite"/>
    </source>
</evidence>
<keyword evidence="5" id="KW-0863">Zinc-finger</keyword>
<dbReference type="InterPro" id="IPR043502">
    <property type="entry name" value="DNA/RNA_pol_sf"/>
</dbReference>
<dbReference type="FunFam" id="3.40.1170.60:FF:000008">
    <property type="entry name" value="DNA polymerase eta subunit"/>
    <property type="match status" value="1"/>
</dbReference>
<organism evidence="12 13">
    <name type="scientific">Mixia osmundae (strain CBS 9802 / IAM 14324 / JCM 22182 / KY 12970)</name>
    <dbReference type="NCBI Taxonomy" id="764103"/>
    <lineage>
        <taxon>Eukaryota</taxon>
        <taxon>Fungi</taxon>
        <taxon>Dikarya</taxon>
        <taxon>Basidiomycota</taxon>
        <taxon>Pucciniomycotina</taxon>
        <taxon>Mixiomycetes</taxon>
        <taxon>Mixiales</taxon>
        <taxon>Mixiaceae</taxon>
        <taxon>Mixia</taxon>
    </lineage>
</organism>
<dbReference type="GO" id="GO:0003887">
    <property type="term" value="F:DNA-directed DNA polymerase activity"/>
    <property type="evidence" value="ECO:0007669"/>
    <property type="project" value="TreeGrafter"/>
</dbReference>
<dbReference type="GO" id="GO:0005657">
    <property type="term" value="C:replication fork"/>
    <property type="evidence" value="ECO:0007669"/>
    <property type="project" value="TreeGrafter"/>
</dbReference>
<dbReference type="InParanoid" id="G7DU47"/>
<comment type="subcellular location">
    <subcellularLocation>
        <location evidence="1">Nucleus</location>
    </subcellularLocation>
</comment>
<dbReference type="OMA" id="AWPCSNL"/>
<accession>G7DU47</accession>
<evidence type="ECO:0000256" key="2">
    <source>
        <dbReference type="ARBA" id="ARBA00022679"/>
    </source>
</evidence>
<dbReference type="PIRSF" id="PIRSF036603">
    <property type="entry name" value="DPol_eta"/>
    <property type="match status" value="1"/>
</dbReference>
<dbReference type="GO" id="GO:0007064">
    <property type="term" value="P:mitotic sister chromatid cohesion"/>
    <property type="evidence" value="ECO:0007669"/>
    <property type="project" value="UniProtKB-ARBA"/>
</dbReference>
<dbReference type="PANTHER" id="PTHR45873">
    <property type="entry name" value="DNA POLYMERASE ETA"/>
    <property type="match status" value="1"/>
</dbReference>
<sequence length="628" mass="70260">MREGKQRASPAPDPGASGVTVTWRHLHSSQTFTVTNPLRVIAHCDIDAAYSQFEIVRLGLDPSLPVAVQQWQGLIAINYPARKFGITRHETPIEAKKKCPHLILVHVATYMDSQPVSGYYDNPRPETHKVSLDPYRRESQKILKIFGDLCPLIEKASIDEAFLDFTAPVRQLMLERYPILAQPPDNLDEPLPPPPTTLPWSELGNLIPVDPDAPPETDDEPITWQDVALALGAEMMEKCRKEVYTQLGYTCSAGIAKNKMLSKLCSAWKKPNAQTVLRDTAVHNFLKPLKFQKIRFLGGKLGDSLANEYESSTVGDLWSVSLQELQRKLGNESGMWCWEIIRGIDLTEVQPKAATKSMLSSKNFKPAINKWADGAYWLRVSATELAARLNEQRESVPGIWPKTITLNFRDINYVSRSKQCAFPYSNNLSADYVFKITERLLKEFQNEGSKPDDGSMTPATSLGLAFNGLERVASGQAGIQDFFKSAESGSASLRAQSVPRDQTSPQPIIIDVDDDQQEEKASYTCSRCHRILKAAVPSVETADELTTLEQRRAAVEQQLAREHADYHYARDLARKENDASQRAAKRKRQDTQSKPLAEQTKSVKPRNGGQASLATYFAAPRDRKRTPL</sequence>
<evidence type="ECO:0000256" key="8">
    <source>
        <dbReference type="ARBA" id="ARBA00023242"/>
    </source>
</evidence>
<dbReference type="FunCoup" id="G7DU47">
    <property type="interactions" value="192"/>
</dbReference>
<dbReference type="InterPro" id="IPR043128">
    <property type="entry name" value="Rev_trsase/Diguanyl_cyclase"/>
</dbReference>
<dbReference type="Gene3D" id="3.40.1170.60">
    <property type="match status" value="1"/>
</dbReference>
<evidence type="ECO:0000313" key="12">
    <source>
        <dbReference type="EMBL" id="GAA94107.1"/>
    </source>
</evidence>
<dbReference type="Gene3D" id="3.30.1490.100">
    <property type="entry name" value="DNA polymerase, Y-family, little finger domain"/>
    <property type="match status" value="1"/>
</dbReference>
<reference evidence="12 13" key="1">
    <citation type="journal article" date="2011" name="J. Gen. Appl. Microbiol.">
        <title>Draft genome sequencing of the enigmatic basidiomycete Mixia osmundae.</title>
        <authorList>
            <person name="Nishida H."/>
            <person name="Nagatsuka Y."/>
            <person name="Sugiyama J."/>
        </authorList>
    </citation>
    <scope>NUCLEOTIDE SEQUENCE [LARGE SCALE GENOMIC DNA]</scope>
    <source>
        <strain evidence="13">CBS 9802 / IAM 14324 / JCM 22182 / KY 12970</strain>
    </source>
</reference>
<dbReference type="GO" id="GO:0009314">
    <property type="term" value="P:response to radiation"/>
    <property type="evidence" value="ECO:0007669"/>
    <property type="project" value="TreeGrafter"/>
</dbReference>
<dbReference type="SUPFAM" id="SSF100879">
    <property type="entry name" value="Lesion bypass DNA polymerase (Y-family), little finger domain"/>
    <property type="match status" value="1"/>
</dbReference>
<dbReference type="Pfam" id="PF00817">
    <property type="entry name" value="IMS"/>
    <property type="match status" value="1"/>
</dbReference>
<dbReference type="STRING" id="764103.G7DU47"/>
<evidence type="ECO:0000256" key="7">
    <source>
        <dbReference type="ARBA" id="ARBA00023204"/>
    </source>
</evidence>
<dbReference type="Proteomes" id="UP000009131">
    <property type="component" value="Unassembled WGS sequence"/>
</dbReference>
<gene>
    <name evidence="12" type="primary">Mo00754</name>
    <name evidence="12" type="ORF">E5Q_00754</name>
</gene>
<dbReference type="GO" id="GO:0035861">
    <property type="term" value="C:site of double-strand break"/>
    <property type="evidence" value="ECO:0007669"/>
    <property type="project" value="TreeGrafter"/>
</dbReference>
<dbReference type="InterPro" id="IPR052230">
    <property type="entry name" value="DNA_polymerase_eta"/>
</dbReference>
<dbReference type="Gene3D" id="1.10.150.20">
    <property type="entry name" value="5' to 3' exonuclease, C-terminal subdomain"/>
    <property type="match status" value="1"/>
</dbReference>
<proteinExistence type="predicted"/>
<dbReference type="GO" id="GO:0006281">
    <property type="term" value="P:DNA repair"/>
    <property type="evidence" value="ECO:0007669"/>
    <property type="project" value="UniProtKB-KW"/>
</dbReference>
<dbReference type="Pfam" id="PF21704">
    <property type="entry name" value="POLH-Rev1_HhH"/>
    <property type="match status" value="1"/>
</dbReference>
<feature type="region of interest" description="Disordered" evidence="10">
    <location>
        <begin position="572"/>
        <end position="628"/>
    </location>
</feature>
<dbReference type="InterPro" id="IPR017961">
    <property type="entry name" value="DNA_pol_Y-fam_little_finger"/>
</dbReference>
<keyword evidence="2" id="KW-0808">Transferase</keyword>
<dbReference type="RefSeq" id="XP_014569549.1">
    <property type="nucleotide sequence ID" value="XM_014714063.1"/>
</dbReference>
<name>G7DU47_MIXOS</name>
<dbReference type="GO" id="GO:0005634">
    <property type="term" value="C:nucleus"/>
    <property type="evidence" value="ECO:0007669"/>
    <property type="project" value="UniProtKB-SubCell"/>
</dbReference>
<dbReference type="HOGENOM" id="CLU_012348_7_1_1"/>
<evidence type="ECO:0000256" key="5">
    <source>
        <dbReference type="ARBA" id="ARBA00022771"/>
    </source>
</evidence>
<dbReference type="FunFam" id="1.10.150.20:FF:000014">
    <property type="entry name" value="Polymerase (DNA directed), eta"/>
    <property type="match status" value="1"/>
</dbReference>
<dbReference type="GO" id="GO:0008270">
    <property type="term" value="F:zinc ion binding"/>
    <property type="evidence" value="ECO:0007669"/>
    <property type="project" value="UniProtKB-KW"/>
</dbReference>
<reference evidence="12 13" key="2">
    <citation type="journal article" date="2012" name="Open Biol.">
        <title>Characteristics of nucleosomes and linker DNA regions on the genome of the basidiomycete Mixia osmundae revealed by mono- and dinucleosome mapping.</title>
        <authorList>
            <person name="Nishida H."/>
            <person name="Kondo S."/>
            <person name="Matsumoto T."/>
            <person name="Suzuki Y."/>
            <person name="Yoshikawa H."/>
            <person name="Taylor T.D."/>
            <person name="Sugiyama J."/>
        </authorList>
    </citation>
    <scope>NUCLEOTIDE SEQUENCE [LARGE SCALE GENOMIC DNA]</scope>
    <source>
        <strain evidence="13">CBS 9802 / IAM 14324 / JCM 22182 / KY 12970</strain>
    </source>
</reference>
<dbReference type="AlphaFoldDB" id="G7DU47"/>
<evidence type="ECO:0000256" key="9">
    <source>
        <dbReference type="ARBA" id="ARBA00044975"/>
    </source>
</evidence>
<dbReference type="SUPFAM" id="SSF56672">
    <property type="entry name" value="DNA/RNA polymerases"/>
    <property type="match status" value="1"/>
</dbReference>
<feature type="domain" description="UmuC" evidence="11">
    <location>
        <begin position="41"/>
        <end position="298"/>
    </location>
</feature>
<dbReference type="Pfam" id="PF11799">
    <property type="entry name" value="IMS_C"/>
    <property type="match status" value="1"/>
</dbReference>
<keyword evidence="8" id="KW-0539">Nucleus</keyword>